<name>A0A4V3F5C0_9GAMM</name>
<dbReference type="AlphaFoldDB" id="A0A4V3F5C0"/>
<dbReference type="InterPro" id="IPR020449">
    <property type="entry name" value="Tscrpt_reg_AraC-type_HTH"/>
</dbReference>
<feature type="domain" description="HTH araC/xylS-type" evidence="4">
    <location>
        <begin position="231"/>
        <end position="329"/>
    </location>
</feature>
<dbReference type="Proteomes" id="UP000295341">
    <property type="component" value="Unassembled WGS sequence"/>
</dbReference>
<organism evidence="5 6">
    <name type="scientific">Panacagrimonas perspica</name>
    <dbReference type="NCBI Taxonomy" id="381431"/>
    <lineage>
        <taxon>Bacteria</taxon>
        <taxon>Pseudomonadati</taxon>
        <taxon>Pseudomonadota</taxon>
        <taxon>Gammaproteobacteria</taxon>
        <taxon>Nevskiales</taxon>
        <taxon>Nevskiaceae</taxon>
        <taxon>Panacagrimonas</taxon>
    </lineage>
</organism>
<dbReference type="PRINTS" id="PR00032">
    <property type="entry name" value="HTHARAC"/>
</dbReference>
<dbReference type="InterPro" id="IPR009057">
    <property type="entry name" value="Homeodomain-like_sf"/>
</dbReference>
<keyword evidence="2" id="KW-0238">DNA-binding</keyword>
<dbReference type="Pfam" id="PF12833">
    <property type="entry name" value="HTH_18"/>
    <property type="match status" value="1"/>
</dbReference>
<dbReference type="GO" id="GO:0003700">
    <property type="term" value="F:DNA-binding transcription factor activity"/>
    <property type="evidence" value="ECO:0007669"/>
    <property type="project" value="InterPro"/>
</dbReference>
<accession>A0A4V3F5C0</accession>
<comment type="caution">
    <text evidence="5">The sequence shown here is derived from an EMBL/GenBank/DDBJ whole genome shotgun (WGS) entry which is preliminary data.</text>
</comment>
<dbReference type="Gene3D" id="1.10.10.60">
    <property type="entry name" value="Homeodomain-like"/>
    <property type="match status" value="1"/>
</dbReference>
<dbReference type="PROSITE" id="PS01124">
    <property type="entry name" value="HTH_ARAC_FAMILY_2"/>
    <property type="match status" value="1"/>
</dbReference>
<dbReference type="SUPFAM" id="SSF46689">
    <property type="entry name" value="Homeodomain-like"/>
    <property type="match status" value="1"/>
</dbReference>
<dbReference type="SMART" id="SM00342">
    <property type="entry name" value="HTH_ARAC"/>
    <property type="match status" value="1"/>
</dbReference>
<dbReference type="InterPro" id="IPR032687">
    <property type="entry name" value="AraC-type_N"/>
</dbReference>
<evidence type="ECO:0000256" key="3">
    <source>
        <dbReference type="ARBA" id="ARBA00023163"/>
    </source>
</evidence>
<gene>
    <name evidence="5" type="ORF">DFR24_2828</name>
</gene>
<keyword evidence="3" id="KW-0804">Transcription</keyword>
<evidence type="ECO:0000256" key="1">
    <source>
        <dbReference type="ARBA" id="ARBA00023015"/>
    </source>
</evidence>
<dbReference type="InterPro" id="IPR018060">
    <property type="entry name" value="HTH_AraC"/>
</dbReference>
<evidence type="ECO:0000313" key="5">
    <source>
        <dbReference type="EMBL" id="TDU28456.1"/>
    </source>
</evidence>
<dbReference type="RefSeq" id="WP_133882002.1">
    <property type="nucleotide sequence ID" value="NZ_SOBT01000009.1"/>
</dbReference>
<keyword evidence="6" id="KW-1185">Reference proteome</keyword>
<dbReference type="PANTHER" id="PTHR47894:SF1">
    <property type="entry name" value="HTH-TYPE TRANSCRIPTIONAL REGULATOR VQSM"/>
    <property type="match status" value="1"/>
</dbReference>
<keyword evidence="1" id="KW-0805">Transcription regulation</keyword>
<dbReference type="PANTHER" id="PTHR47894">
    <property type="entry name" value="HTH-TYPE TRANSCRIPTIONAL REGULATOR GADX"/>
    <property type="match status" value="1"/>
</dbReference>
<evidence type="ECO:0000259" key="4">
    <source>
        <dbReference type="PROSITE" id="PS01124"/>
    </source>
</evidence>
<sequence>MRDSGQLLEIVHQALVKGGYDVEAIYRRLGYNAEALPLRQMRTPHELQAFFWETVEAVTQDPDVGLHLCPHAPVFRGEVIEYLMLSSGTFGEGMQRAVKYLRLVSDALNMRLEQDDQGSRVVVKGSTIEAPQLRHTEILVAHQVIRFGQTVTEGKYAPRRVRLRASRRSPQAEYDAIFGCPVEFEGKESELWFDAKLLDYRSPRSSPELLQLHEEHAEKRLTTLKREDLIERIRAVFAQRLELDRCDLEEVSRELGIAPRRLRFELARAGTSFSQVLADFRFALARKLLARTTEPVEDIVYLTGFSEPSTFYRAFKRWSGMTPVQYRDSRRNRPARAIDPTD</sequence>
<dbReference type="Pfam" id="PF12625">
    <property type="entry name" value="Arabinose_bd"/>
    <property type="match status" value="1"/>
</dbReference>
<dbReference type="GO" id="GO:0005829">
    <property type="term" value="C:cytosol"/>
    <property type="evidence" value="ECO:0007669"/>
    <property type="project" value="TreeGrafter"/>
</dbReference>
<dbReference type="EMBL" id="SOBT01000009">
    <property type="protein sequence ID" value="TDU28456.1"/>
    <property type="molecule type" value="Genomic_DNA"/>
</dbReference>
<evidence type="ECO:0000256" key="2">
    <source>
        <dbReference type="ARBA" id="ARBA00023125"/>
    </source>
</evidence>
<protein>
    <submittedName>
        <fullName evidence="5">AraC family transcriptional regulator</fullName>
    </submittedName>
</protein>
<reference evidence="5 6" key="1">
    <citation type="submission" date="2019-03" db="EMBL/GenBank/DDBJ databases">
        <title>Genomic Encyclopedia of Type Strains, Phase IV (KMG-IV): sequencing the most valuable type-strain genomes for metagenomic binning, comparative biology and taxonomic classification.</title>
        <authorList>
            <person name="Goeker M."/>
        </authorList>
    </citation>
    <scope>NUCLEOTIDE SEQUENCE [LARGE SCALE GENOMIC DNA]</scope>
    <source>
        <strain evidence="5 6">DSM 26377</strain>
    </source>
</reference>
<evidence type="ECO:0000313" key="6">
    <source>
        <dbReference type="Proteomes" id="UP000295341"/>
    </source>
</evidence>
<proteinExistence type="predicted"/>
<dbReference type="GO" id="GO:0000976">
    <property type="term" value="F:transcription cis-regulatory region binding"/>
    <property type="evidence" value="ECO:0007669"/>
    <property type="project" value="TreeGrafter"/>
</dbReference>